<dbReference type="RefSeq" id="WP_072837037.1">
    <property type="nucleotide sequence ID" value="NZ_FQUU01000024.1"/>
</dbReference>
<protein>
    <recommendedName>
        <fullName evidence="4">Lipoprotein</fullName>
    </recommendedName>
</protein>
<keyword evidence="3" id="KW-1185">Reference proteome</keyword>
<gene>
    <name evidence="2" type="ORF">SAMN02745131_03921</name>
</gene>
<reference evidence="2 3" key="1">
    <citation type="submission" date="2016-11" db="EMBL/GenBank/DDBJ databases">
        <authorList>
            <person name="Jaros S."/>
            <person name="Januszkiewicz K."/>
            <person name="Wedrychowicz H."/>
        </authorList>
    </citation>
    <scope>NUCLEOTIDE SEQUENCE [LARGE SCALE GENOMIC DNA]</scope>
    <source>
        <strain evidence="2 3">DSM 18119</strain>
    </source>
</reference>
<organism evidence="2 3">
    <name type="scientific">Flavisolibacter ginsengisoli DSM 18119</name>
    <dbReference type="NCBI Taxonomy" id="1121884"/>
    <lineage>
        <taxon>Bacteria</taxon>
        <taxon>Pseudomonadati</taxon>
        <taxon>Bacteroidota</taxon>
        <taxon>Chitinophagia</taxon>
        <taxon>Chitinophagales</taxon>
        <taxon>Chitinophagaceae</taxon>
        <taxon>Flavisolibacter</taxon>
    </lineage>
</organism>
<name>A0A1M5FRP3_9BACT</name>
<proteinExistence type="predicted"/>
<evidence type="ECO:0008006" key="4">
    <source>
        <dbReference type="Google" id="ProtNLM"/>
    </source>
</evidence>
<accession>A0A1M5FRP3</accession>
<dbReference type="AlphaFoldDB" id="A0A1M5FRP3"/>
<dbReference type="EMBL" id="FQUU01000024">
    <property type="protein sequence ID" value="SHF94168.1"/>
    <property type="molecule type" value="Genomic_DNA"/>
</dbReference>
<dbReference type="STRING" id="1121884.SAMN02745131_03921"/>
<evidence type="ECO:0000313" key="2">
    <source>
        <dbReference type="EMBL" id="SHF94168.1"/>
    </source>
</evidence>
<keyword evidence="1" id="KW-0732">Signal</keyword>
<evidence type="ECO:0000256" key="1">
    <source>
        <dbReference type="SAM" id="SignalP"/>
    </source>
</evidence>
<sequence length="203" mass="22461">MKNWLTCLCLILLTLQSCKKDTNSSANTDGPFYYKATIGGTYYEAKSKANPTGPTDYWSGSGMGGQETVSFSSDITPLTNPTPAGFTTIEITKGLLSNYYAATNATVKDFLAPGTYPYKTTTINGMSIIWLDKEGKFWSTHYGSQDQTGSSFKILSTEEYNDPSVMYSLKVKMQFNCKLYKEDTGEMKELTNGEMVGLFARLK</sequence>
<evidence type="ECO:0000313" key="3">
    <source>
        <dbReference type="Proteomes" id="UP000184048"/>
    </source>
</evidence>
<feature type="signal peptide" evidence="1">
    <location>
        <begin position="1"/>
        <end position="19"/>
    </location>
</feature>
<dbReference type="OrthoDB" id="661657at2"/>
<dbReference type="PROSITE" id="PS51257">
    <property type="entry name" value="PROKAR_LIPOPROTEIN"/>
    <property type="match status" value="1"/>
</dbReference>
<dbReference type="Proteomes" id="UP000184048">
    <property type="component" value="Unassembled WGS sequence"/>
</dbReference>
<feature type="chain" id="PRO_5012861203" description="Lipoprotein" evidence="1">
    <location>
        <begin position="20"/>
        <end position="203"/>
    </location>
</feature>